<dbReference type="SUPFAM" id="SSF55729">
    <property type="entry name" value="Acyl-CoA N-acyltransferases (Nat)"/>
    <property type="match status" value="1"/>
</dbReference>
<dbReference type="EMBL" id="CP048914">
    <property type="protein sequence ID" value="QMS84815.1"/>
    <property type="molecule type" value="Genomic_DNA"/>
</dbReference>
<keyword evidence="1" id="KW-0812">Transmembrane</keyword>
<feature type="transmembrane region" description="Helical" evidence="1">
    <location>
        <begin position="72"/>
        <end position="90"/>
    </location>
</feature>
<protein>
    <submittedName>
        <fullName evidence="3">GNAT family N-acetyltransferase</fullName>
    </submittedName>
</protein>
<sequence>MKKFKRLYYILSYVFFILPPFIWGLVELYLERDWKVHVVSLVVNLIVLFIITLVLWILTIKNVLHVPNKEEQRQLLFGLIGNTVVYFYTFQNPMNLQNVVTIYLILLIILVVRYYLLKRKISNYELWILLPIFLLIDTLHILLTGCGFSNLGGYCVPNEVPHVVLYLLYSTIVVITIGYYAYKVYLYRRWNFWGITNITLVVLTSIFIQEIVDADEKIIGTLTIALAFFVILDFIVSIVNKVYTHRTLIFYVRTTTLLILISLLSEEDFFIGQADEDMLVLMVIVTYVSFGITILKSLLHITEEADTTKANFTIEILTEDLRNQIKENYGDVAYDYMEIGDNIYSLIAIEDNTIIGFISTYTQPLKEPLEDTMEAYINIIEVHKDYRRQGIASTLINETEHYFKRQGIPQIRAWSSMDKVEAIQLWQALNYNLSPTTIHIDSKNVNVEGYYVVKSL</sequence>
<dbReference type="AlphaFoldDB" id="A0A7L7KQF4"/>
<evidence type="ECO:0000313" key="4">
    <source>
        <dbReference type="Proteomes" id="UP000514720"/>
    </source>
</evidence>
<gene>
    <name evidence="3" type="ORF">G4Z02_03285</name>
</gene>
<evidence type="ECO:0000256" key="1">
    <source>
        <dbReference type="SAM" id="Phobius"/>
    </source>
</evidence>
<dbReference type="InterPro" id="IPR000182">
    <property type="entry name" value="GNAT_dom"/>
</dbReference>
<dbReference type="Proteomes" id="UP000514720">
    <property type="component" value="Chromosome"/>
</dbReference>
<dbReference type="InterPro" id="IPR016181">
    <property type="entry name" value="Acyl_CoA_acyltransferase"/>
</dbReference>
<feature type="transmembrane region" description="Helical" evidence="1">
    <location>
        <begin position="96"/>
        <end position="116"/>
    </location>
</feature>
<evidence type="ECO:0000313" key="3">
    <source>
        <dbReference type="EMBL" id="QMS84815.1"/>
    </source>
</evidence>
<feature type="transmembrane region" description="Helical" evidence="1">
    <location>
        <begin position="128"/>
        <end position="151"/>
    </location>
</feature>
<dbReference type="CDD" id="cd04301">
    <property type="entry name" value="NAT_SF"/>
    <property type="match status" value="1"/>
</dbReference>
<keyword evidence="3" id="KW-0808">Transferase</keyword>
<evidence type="ECO:0000259" key="2">
    <source>
        <dbReference type="PROSITE" id="PS51186"/>
    </source>
</evidence>
<dbReference type="RefSeq" id="WP_258878436.1">
    <property type="nucleotide sequence ID" value="NZ_CP048914.1"/>
</dbReference>
<dbReference type="PROSITE" id="PS51186">
    <property type="entry name" value="GNAT"/>
    <property type="match status" value="1"/>
</dbReference>
<dbReference type="GO" id="GO:0016747">
    <property type="term" value="F:acyltransferase activity, transferring groups other than amino-acyl groups"/>
    <property type="evidence" value="ECO:0007669"/>
    <property type="project" value="InterPro"/>
</dbReference>
<accession>A0A7L7KQF4</accession>
<dbReference type="Pfam" id="PF00583">
    <property type="entry name" value="Acetyltransf_1"/>
    <property type="match status" value="1"/>
</dbReference>
<dbReference type="Gene3D" id="3.40.630.30">
    <property type="match status" value="1"/>
</dbReference>
<feature type="domain" description="N-acetyltransferase" evidence="2">
    <location>
        <begin position="285"/>
        <end position="456"/>
    </location>
</feature>
<feature type="transmembrane region" description="Helical" evidence="1">
    <location>
        <begin position="248"/>
        <end position="266"/>
    </location>
</feature>
<keyword evidence="4" id="KW-1185">Reference proteome</keyword>
<dbReference type="KEGG" id="xcl:G4Z02_03285"/>
<feature type="transmembrane region" description="Helical" evidence="1">
    <location>
        <begin position="278"/>
        <end position="299"/>
    </location>
</feature>
<name>A0A7L7KQF4_9MOLU</name>
<reference evidence="3 4" key="1">
    <citation type="submission" date="2020-02" db="EMBL/GenBank/DDBJ databases">
        <authorList>
            <person name="Zheng R.K."/>
            <person name="Sun C.M."/>
        </authorList>
    </citation>
    <scope>NUCLEOTIDE SEQUENCE [LARGE SCALE GENOMIC DNA]</scope>
    <source>
        <strain evidence="4">zrk13</strain>
    </source>
</reference>
<feature type="transmembrane region" description="Helical" evidence="1">
    <location>
        <begin position="7"/>
        <end position="26"/>
    </location>
</feature>
<proteinExistence type="predicted"/>
<feature type="transmembrane region" description="Helical" evidence="1">
    <location>
        <begin position="38"/>
        <end position="60"/>
    </location>
</feature>
<keyword evidence="1" id="KW-0472">Membrane</keyword>
<keyword evidence="1" id="KW-1133">Transmembrane helix</keyword>
<feature type="transmembrane region" description="Helical" evidence="1">
    <location>
        <begin position="218"/>
        <end position="236"/>
    </location>
</feature>
<feature type="transmembrane region" description="Helical" evidence="1">
    <location>
        <begin position="163"/>
        <end position="182"/>
    </location>
</feature>
<organism evidence="3 4">
    <name type="scientific">Candidatus Xianfuyuplasma coldseepsis</name>
    <dbReference type="NCBI Taxonomy" id="2782163"/>
    <lineage>
        <taxon>Bacteria</taxon>
        <taxon>Bacillati</taxon>
        <taxon>Mycoplasmatota</taxon>
        <taxon>Mollicutes</taxon>
        <taxon>Candidatus Izemoplasmatales</taxon>
        <taxon>Candidatus Izemoplasmataceae</taxon>
        <taxon>Candidatus Xianfuyuplasma</taxon>
    </lineage>
</organism>
<feature type="transmembrane region" description="Helical" evidence="1">
    <location>
        <begin position="194"/>
        <end position="212"/>
    </location>
</feature>